<keyword evidence="2" id="KW-1185">Reference proteome</keyword>
<dbReference type="Gramene" id="OE9A067894T1">
    <property type="protein sequence ID" value="OE9A067894C1"/>
    <property type="gene ID" value="OE9A067894"/>
</dbReference>
<protein>
    <submittedName>
        <fullName evidence="1">Uncharacterized protein</fullName>
    </submittedName>
</protein>
<dbReference type="AlphaFoldDB" id="A0A8S0SNF9"/>
<reference evidence="1 2" key="1">
    <citation type="submission" date="2019-12" db="EMBL/GenBank/DDBJ databases">
        <authorList>
            <person name="Alioto T."/>
            <person name="Alioto T."/>
            <person name="Gomez Garrido J."/>
        </authorList>
    </citation>
    <scope>NUCLEOTIDE SEQUENCE [LARGE SCALE GENOMIC DNA]</scope>
</reference>
<evidence type="ECO:0000313" key="1">
    <source>
        <dbReference type="EMBL" id="CAA2994110.1"/>
    </source>
</evidence>
<accession>A0A8S0SNF9</accession>
<organism evidence="1 2">
    <name type="scientific">Olea europaea subsp. europaea</name>
    <dbReference type="NCBI Taxonomy" id="158383"/>
    <lineage>
        <taxon>Eukaryota</taxon>
        <taxon>Viridiplantae</taxon>
        <taxon>Streptophyta</taxon>
        <taxon>Embryophyta</taxon>
        <taxon>Tracheophyta</taxon>
        <taxon>Spermatophyta</taxon>
        <taxon>Magnoliopsida</taxon>
        <taxon>eudicotyledons</taxon>
        <taxon>Gunneridae</taxon>
        <taxon>Pentapetalae</taxon>
        <taxon>asterids</taxon>
        <taxon>lamiids</taxon>
        <taxon>Lamiales</taxon>
        <taxon>Oleaceae</taxon>
        <taxon>Oleeae</taxon>
        <taxon>Olea</taxon>
    </lineage>
</organism>
<sequence length="100" mass="10734">MSEMRPDHGKDAASFSGIFGHDVWAMFRTRPATSGMQPDFQAFLGSFWMCPSHGIFGHVVQVMSGMHPGHDRDTTSFLGIVGHGVQVMSGTCPGHGQDAA</sequence>
<dbReference type="Proteomes" id="UP000594638">
    <property type="component" value="Unassembled WGS sequence"/>
</dbReference>
<name>A0A8S0SNF9_OLEEU</name>
<gene>
    <name evidence="1" type="ORF">OLEA9_A067894</name>
</gene>
<comment type="caution">
    <text evidence="1">The sequence shown here is derived from an EMBL/GenBank/DDBJ whole genome shotgun (WGS) entry which is preliminary data.</text>
</comment>
<evidence type="ECO:0000313" key="2">
    <source>
        <dbReference type="Proteomes" id="UP000594638"/>
    </source>
</evidence>
<dbReference type="EMBL" id="CACTIH010005467">
    <property type="protein sequence ID" value="CAA2994110.1"/>
    <property type="molecule type" value="Genomic_DNA"/>
</dbReference>
<proteinExistence type="predicted"/>